<dbReference type="PANTHER" id="PTHR24253:SF103">
    <property type="entry name" value="TRANSMEMBRANE PROTEASE SERINE 7"/>
    <property type="match status" value="1"/>
</dbReference>
<evidence type="ECO:0000313" key="3">
    <source>
        <dbReference type="EMBL" id="VDM45960.1"/>
    </source>
</evidence>
<dbReference type="WBParaSite" id="TCNE_0001463901-mRNA-1">
    <property type="protein sequence ID" value="TCNE_0001463901-mRNA-1"/>
    <property type="gene ID" value="TCNE_0001463901"/>
</dbReference>
<keyword evidence="4" id="KW-1185">Reference proteome</keyword>
<keyword evidence="1" id="KW-1015">Disulfide bond</keyword>
<evidence type="ECO:0000313" key="4">
    <source>
        <dbReference type="Proteomes" id="UP000050794"/>
    </source>
</evidence>
<name>A0A183V1L9_TOXCA</name>
<reference evidence="5" key="1">
    <citation type="submission" date="2016-06" db="UniProtKB">
        <authorList>
            <consortium name="WormBaseParasite"/>
        </authorList>
    </citation>
    <scope>IDENTIFICATION</scope>
</reference>
<dbReference type="SUPFAM" id="SSF50494">
    <property type="entry name" value="Trypsin-like serine proteases"/>
    <property type="match status" value="1"/>
</dbReference>
<dbReference type="Gene3D" id="2.40.10.10">
    <property type="entry name" value="Trypsin-like serine proteases"/>
    <property type="match status" value="1"/>
</dbReference>
<dbReference type="AlphaFoldDB" id="A0A183V1L9"/>
<dbReference type="InterPro" id="IPR009003">
    <property type="entry name" value="Peptidase_S1_PA"/>
</dbReference>
<keyword evidence="2" id="KW-0812">Transmembrane</keyword>
<evidence type="ECO:0000256" key="1">
    <source>
        <dbReference type="ARBA" id="ARBA00023157"/>
    </source>
</evidence>
<dbReference type="EMBL" id="UYWY01022362">
    <property type="protein sequence ID" value="VDM45960.1"/>
    <property type="molecule type" value="Genomic_DNA"/>
</dbReference>
<keyword evidence="2" id="KW-0472">Membrane</keyword>
<organism evidence="4 5">
    <name type="scientific">Toxocara canis</name>
    <name type="common">Canine roundworm</name>
    <dbReference type="NCBI Taxonomy" id="6265"/>
    <lineage>
        <taxon>Eukaryota</taxon>
        <taxon>Metazoa</taxon>
        <taxon>Ecdysozoa</taxon>
        <taxon>Nematoda</taxon>
        <taxon>Chromadorea</taxon>
        <taxon>Rhabditida</taxon>
        <taxon>Spirurina</taxon>
        <taxon>Ascaridomorpha</taxon>
        <taxon>Ascaridoidea</taxon>
        <taxon>Toxocaridae</taxon>
        <taxon>Toxocara</taxon>
    </lineage>
</organism>
<gene>
    <name evidence="3" type="ORF">TCNE_LOCUS14639</name>
</gene>
<dbReference type="PANTHER" id="PTHR24253">
    <property type="entry name" value="TRANSMEMBRANE PROTEASE SERINE"/>
    <property type="match status" value="1"/>
</dbReference>
<proteinExistence type="predicted"/>
<sequence length="242" mass="26977">MVMNASGRRAAEEGQFPSAVRVVIADVDIPAYLQKMCTGHVISLRHILIAAHCLQFSHTLVLLALMLITTVTFYNGTIKQLESQYIEKCVRSGTERPRRLKIKSLVIAEEAVTLMVVIPLIYALKVMSSYEGTLYDAESKAEATDFAMLELETPVSVSDPYIRPICLPRPDQQLPIEYRRLGFGAIVCTNYISVRLEPWSVGCELGSRSVRSTRITSYCVSAKTRPGSDRALDRCLGSRLIF</sequence>
<evidence type="ECO:0000313" key="5">
    <source>
        <dbReference type="WBParaSite" id="TCNE_0001463901-mRNA-1"/>
    </source>
</evidence>
<dbReference type="Proteomes" id="UP000050794">
    <property type="component" value="Unassembled WGS sequence"/>
</dbReference>
<protein>
    <submittedName>
        <fullName evidence="5">Peptidase S1 domain-containing protein</fullName>
    </submittedName>
</protein>
<accession>A0A183V1L9</accession>
<feature type="transmembrane region" description="Helical" evidence="2">
    <location>
        <begin position="49"/>
        <end position="74"/>
    </location>
</feature>
<evidence type="ECO:0000256" key="2">
    <source>
        <dbReference type="SAM" id="Phobius"/>
    </source>
</evidence>
<reference evidence="3 4" key="2">
    <citation type="submission" date="2018-11" db="EMBL/GenBank/DDBJ databases">
        <authorList>
            <consortium name="Pathogen Informatics"/>
        </authorList>
    </citation>
    <scope>NUCLEOTIDE SEQUENCE [LARGE SCALE GENOMIC DNA]</scope>
</reference>
<dbReference type="InterPro" id="IPR043504">
    <property type="entry name" value="Peptidase_S1_PA_chymotrypsin"/>
</dbReference>
<keyword evidence="2" id="KW-1133">Transmembrane helix</keyword>